<sequence length="382" mass="43414">MDNKVGEAGQALIATYASFEKELQLDSPFLYNGNKGGSNFAHNDDDYDAYWYHSDHLGSSNFITNIVGEISQHMEYTAFGEMFVEEHKNSNNSSYKFNAKELDEETGNYYYGARYYDPKWSVWLSVDPMAEKYPGWSPYNYTLNNPVRYTDPTGMVVEEGSKEEWNKQKNAIIERRDKLQTRIDDLTAKAERKGWSDEKLQKKIGNKGIRAHLLNSSINTLGNLEDSDQVYSLSVVSGEAGETTLKDGVINFQFDGTTSNFIHETTHGGQFESGDYMFSVDGGMGVFADVYDEMNAYINQYAYDPNSLGGRNLSGITPSWIKTIKDNNNKLLYGDNVSNFPLNTNSTTRQLQQAYPNHKELQSIPKSELNLKLKQYMNVYNK</sequence>
<name>A0AC61YDK6_9FLAO</name>
<evidence type="ECO:0000313" key="1">
    <source>
        <dbReference type="EMBL" id="VVV02556.1"/>
    </source>
</evidence>
<dbReference type="EMBL" id="CABVMM010000026">
    <property type="protein sequence ID" value="VVV02556.1"/>
    <property type="molecule type" value="Genomic_DNA"/>
</dbReference>
<dbReference type="EC" id="3.1.-.-" evidence="1"/>
<comment type="caution">
    <text evidence="1">The sequence shown here is derived from an EMBL/GenBank/DDBJ whole genome shotgun (WGS) entry which is preliminary data.</text>
</comment>
<keyword evidence="1" id="KW-0378">Hydrolase</keyword>
<accession>A0AC61YDK6</accession>
<organism evidence="1 2">
    <name type="scientific">Mesonia oceanica</name>
    <dbReference type="NCBI Taxonomy" id="2687242"/>
    <lineage>
        <taxon>Bacteria</taxon>
        <taxon>Pseudomonadati</taxon>
        <taxon>Bacteroidota</taxon>
        <taxon>Flavobacteriia</taxon>
        <taxon>Flavobacteriales</taxon>
        <taxon>Flavobacteriaceae</taxon>
        <taxon>Mesonia</taxon>
    </lineage>
</organism>
<reference evidence="1" key="1">
    <citation type="submission" date="2019-09" db="EMBL/GenBank/DDBJ databases">
        <authorList>
            <person name="Rodrigo-Torres L."/>
            <person name="Arahal R. D."/>
            <person name="Lucena T."/>
        </authorList>
    </citation>
    <scope>NUCLEOTIDE SEQUENCE</scope>
    <source>
        <strain evidence="1">ISS653</strain>
    </source>
</reference>
<protein>
    <submittedName>
        <fullName evidence="1">tRNA(Glu)-specific nuclease WapA</fullName>
        <ecNumber evidence="1">3.1.-.-</ecNumber>
    </submittedName>
</protein>
<evidence type="ECO:0000313" key="2">
    <source>
        <dbReference type="Proteomes" id="UP000356253"/>
    </source>
</evidence>
<keyword evidence="2" id="KW-1185">Reference proteome</keyword>
<dbReference type="Proteomes" id="UP000356253">
    <property type="component" value="Unassembled WGS sequence"/>
</dbReference>
<proteinExistence type="predicted"/>
<gene>
    <name evidence="1" type="primary">wapA_2</name>
    <name evidence="1" type="ORF">FVB9532_03856</name>
</gene>